<dbReference type="EC" id="4.99.1.3" evidence="3"/>
<keyword evidence="2" id="KW-0170">Cobalt</keyword>
<dbReference type="Gene3D" id="3.40.50.1400">
    <property type="match status" value="2"/>
</dbReference>
<sequence length="286" mass="33195">MKKAILVISFGTTYENTRRLTIDIIENKIRKKFNGYEIRRAFTAYKIISTLKSRDKIMIDTPGDALEKLKNEGFEKVIVQPLHIIPGGEYDFIVRVVQRYRGSFEEIKIGRPVLFYKGIDEEIPDDYSVMADAIENIIPKDNLSILMGHGSTHWANACYSCLQLVLRERGFNNSFIANVEGYPDFNNVVNHITKNYTFTEKEHKKIKLIPLMLVAGNHALVDMAGDEEDSWKNILTRLGFQVEAYIHGLGEIEEFQDIYISHIQDVINSKYDYKFHRKKEYECQKL</sequence>
<organism evidence="3 4">
    <name type="scientific">Clostridium kluyveri (strain ATCC 8527 / DSM 555 / NBRC 12016 / NCIMB 10680 / K1)</name>
    <dbReference type="NCBI Taxonomy" id="431943"/>
    <lineage>
        <taxon>Bacteria</taxon>
        <taxon>Bacillati</taxon>
        <taxon>Bacillota</taxon>
        <taxon>Clostridia</taxon>
        <taxon>Eubacteriales</taxon>
        <taxon>Clostridiaceae</taxon>
        <taxon>Clostridium</taxon>
    </lineage>
</organism>
<dbReference type="GO" id="GO:0016852">
    <property type="term" value="F:sirohydrochlorin cobaltochelatase activity"/>
    <property type="evidence" value="ECO:0007669"/>
    <property type="project" value="UniProtKB-EC"/>
</dbReference>
<feature type="binding site" evidence="2">
    <location>
        <position position="218"/>
    </location>
    <ligand>
        <name>Co(2+)</name>
        <dbReference type="ChEBI" id="CHEBI:48828"/>
    </ligand>
</feature>
<dbReference type="HOGENOM" id="CLU_036584_1_1_9"/>
<protein>
    <submittedName>
        <fullName evidence="3">CbiK</fullName>
        <ecNumber evidence="3">4.99.1.3</ecNumber>
    </submittedName>
</protein>
<dbReference type="CDD" id="cd03413">
    <property type="entry name" value="CbiK_C"/>
    <property type="match status" value="1"/>
</dbReference>
<dbReference type="GO" id="GO:0046872">
    <property type="term" value="F:metal ion binding"/>
    <property type="evidence" value="ECO:0007669"/>
    <property type="project" value="UniProtKB-KW"/>
</dbReference>
<evidence type="ECO:0000313" key="4">
    <source>
        <dbReference type="Proteomes" id="UP000002411"/>
    </source>
</evidence>
<accession>A5N642</accession>
<dbReference type="STRING" id="431943.CKL_0720"/>
<dbReference type="KEGG" id="ckl:CKL_0720"/>
<gene>
    <name evidence="3" type="primary">cbiK</name>
    <name evidence="3" type="ordered locus">CKL_0720</name>
</gene>
<feature type="binding site" evidence="2">
    <location>
        <position position="180"/>
    </location>
    <ligand>
        <name>Co(2+)</name>
        <dbReference type="ChEBI" id="CHEBI:48828"/>
    </ligand>
</feature>
<dbReference type="RefSeq" id="WP_011989288.1">
    <property type="nucleotide sequence ID" value="NC_009706.1"/>
</dbReference>
<dbReference type="AlphaFoldDB" id="A5N642"/>
<dbReference type="InterPro" id="IPR010388">
    <property type="entry name" value="Anaerobic_Co-chelatase"/>
</dbReference>
<dbReference type="PIRSF" id="PIRSF033579">
    <property type="entry name" value="Anaer_Co_chel"/>
    <property type="match status" value="1"/>
</dbReference>
<keyword evidence="3" id="KW-0456">Lyase</keyword>
<keyword evidence="2" id="KW-0479">Metal-binding</keyword>
<evidence type="ECO:0000256" key="1">
    <source>
        <dbReference type="PIRSR" id="PIRSR033579-1"/>
    </source>
</evidence>
<evidence type="ECO:0000256" key="2">
    <source>
        <dbReference type="PIRSR" id="PIRSR033579-3"/>
    </source>
</evidence>
<feature type="active site" description="Proton acceptor" evidence="1">
    <location>
        <position position="149"/>
    </location>
</feature>
<feature type="binding site" evidence="2">
    <location>
        <position position="149"/>
    </location>
    <ligand>
        <name>Co(2+)</name>
        <dbReference type="ChEBI" id="CHEBI:48828"/>
    </ligand>
</feature>
<dbReference type="SUPFAM" id="SSF53800">
    <property type="entry name" value="Chelatase"/>
    <property type="match status" value="1"/>
</dbReference>
<dbReference type="EMBL" id="CP000673">
    <property type="protein sequence ID" value="EDK32773.1"/>
    <property type="molecule type" value="Genomic_DNA"/>
</dbReference>
<dbReference type="Proteomes" id="UP000002411">
    <property type="component" value="Chromosome"/>
</dbReference>
<reference evidence="3 4" key="1">
    <citation type="journal article" date="2008" name="Proc. Natl. Acad. Sci. U.S.A.">
        <title>The genome of Clostridium kluyveri, a strict anaerobe with unique metabolic features.</title>
        <authorList>
            <person name="Seedorf H."/>
            <person name="Fricke W.F."/>
            <person name="Veith B."/>
            <person name="Brueggemann H."/>
            <person name="Liesegang H."/>
            <person name="Strittmatter A."/>
            <person name="Miethke M."/>
            <person name="Buckel W."/>
            <person name="Hinderberger J."/>
            <person name="Li F."/>
            <person name="Hagemeier C."/>
            <person name="Thauer R.K."/>
            <person name="Gottschalk G."/>
        </authorList>
    </citation>
    <scope>NUCLEOTIDE SEQUENCE [LARGE SCALE GENOMIC DNA]</scope>
    <source>
        <strain evidence="4">ATCC 8527 / DSM 555 / NCIMB 10680</strain>
    </source>
</reference>
<name>A5N642_CLOK5</name>
<keyword evidence="4" id="KW-1185">Reference proteome</keyword>
<dbReference type="CDD" id="cd03412">
    <property type="entry name" value="CbiK_N"/>
    <property type="match status" value="1"/>
</dbReference>
<dbReference type="GO" id="GO:0019251">
    <property type="term" value="P:anaerobic cobalamin biosynthetic process"/>
    <property type="evidence" value="ECO:0007669"/>
    <property type="project" value="InterPro"/>
</dbReference>
<dbReference type="Pfam" id="PF06180">
    <property type="entry name" value="CbiK"/>
    <property type="match status" value="1"/>
</dbReference>
<evidence type="ECO:0000313" key="3">
    <source>
        <dbReference type="EMBL" id="EDK32773.1"/>
    </source>
</evidence>
<proteinExistence type="predicted"/>
<dbReference type="eggNOG" id="COG4822">
    <property type="taxonomic scope" value="Bacteria"/>
</dbReference>